<dbReference type="AlphaFoldDB" id="U6KF42"/>
<gene>
    <name evidence="2" type="ORF">EMH_0093340</name>
</gene>
<dbReference type="RefSeq" id="XP_037878948.1">
    <property type="nucleotide sequence ID" value="XM_038023094.1"/>
</dbReference>
<proteinExistence type="predicted"/>
<protein>
    <submittedName>
        <fullName evidence="2">Uncharacterized protein</fullName>
    </submittedName>
</protein>
<dbReference type="EMBL" id="HG736531">
    <property type="protein sequence ID" value="CDJ36660.1"/>
    <property type="molecule type" value="Genomic_DNA"/>
</dbReference>
<keyword evidence="3" id="KW-1185">Reference proteome</keyword>
<reference evidence="2" key="1">
    <citation type="submission" date="2013-10" db="EMBL/GenBank/DDBJ databases">
        <title>Genomic analysis of the causative agents of coccidiosis in chickens.</title>
        <authorList>
            <person name="Reid A.J."/>
            <person name="Blake D."/>
            <person name="Billington K."/>
            <person name="Browne H."/>
            <person name="Dunn M."/>
            <person name="Hung S."/>
            <person name="Kawahara F."/>
            <person name="Miranda-Saavedra D."/>
            <person name="Mourier T."/>
            <person name="Nagra H."/>
            <person name="Otto T.D."/>
            <person name="Rawlings N."/>
            <person name="Sanchez A."/>
            <person name="Sanders M."/>
            <person name="Subramaniam C."/>
            <person name="Tay Y."/>
            <person name="Dear P."/>
            <person name="Doerig C."/>
            <person name="Gruber A."/>
            <person name="Parkinson J."/>
            <person name="Shirley M."/>
            <person name="Wan K.L."/>
            <person name="Berriman M."/>
            <person name="Tomley F."/>
            <person name="Pain A."/>
        </authorList>
    </citation>
    <scope>NUCLEOTIDE SEQUENCE [LARGE SCALE GENOMIC DNA]</scope>
    <source>
        <strain evidence="2">Houghton</strain>
    </source>
</reference>
<dbReference type="Gene3D" id="1.20.58.2190">
    <property type="match status" value="1"/>
</dbReference>
<reference evidence="2" key="2">
    <citation type="submission" date="2013-10" db="EMBL/GenBank/DDBJ databases">
        <authorList>
            <person name="Aslett M."/>
        </authorList>
    </citation>
    <scope>NUCLEOTIDE SEQUENCE [LARGE SCALE GENOMIC DNA]</scope>
    <source>
        <strain evidence="2">Houghton</strain>
    </source>
</reference>
<accession>U6KF42</accession>
<dbReference type="GeneID" id="60404597"/>
<feature type="compositionally biased region" description="Low complexity" evidence="1">
    <location>
        <begin position="127"/>
        <end position="142"/>
    </location>
</feature>
<dbReference type="VEuPathDB" id="ToxoDB:EMH_0093340"/>
<dbReference type="CDD" id="cd09212">
    <property type="entry name" value="PUB"/>
    <property type="match status" value="1"/>
</dbReference>
<organism evidence="2 3">
    <name type="scientific">Eimeria mitis</name>
    <dbReference type="NCBI Taxonomy" id="44415"/>
    <lineage>
        <taxon>Eukaryota</taxon>
        <taxon>Sar</taxon>
        <taxon>Alveolata</taxon>
        <taxon>Apicomplexa</taxon>
        <taxon>Conoidasida</taxon>
        <taxon>Coccidia</taxon>
        <taxon>Eucoccidiorida</taxon>
        <taxon>Eimeriorina</taxon>
        <taxon>Eimeriidae</taxon>
        <taxon>Eimeria</taxon>
    </lineage>
</organism>
<evidence type="ECO:0000256" key="1">
    <source>
        <dbReference type="SAM" id="MobiDB-lite"/>
    </source>
</evidence>
<dbReference type="SUPFAM" id="SSF143503">
    <property type="entry name" value="PUG domain-like"/>
    <property type="match status" value="1"/>
</dbReference>
<dbReference type="OrthoDB" id="347461at2759"/>
<dbReference type="InterPro" id="IPR036339">
    <property type="entry name" value="PUB-like_dom_sf"/>
</dbReference>
<feature type="region of interest" description="Disordered" evidence="1">
    <location>
        <begin position="127"/>
        <end position="178"/>
    </location>
</feature>
<evidence type="ECO:0000313" key="3">
    <source>
        <dbReference type="Proteomes" id="UP000030744"/>
    </source>
</evidence>
<dbReference type="Proteomes" id="UP000030744">
    <property type="component" value="Unassembled WGS sequence"/>
</dbReference>
<sequence length="178" mass="18757">MENILSSIADAPIGAAAKKRAYELVLKIVNNIVEAARNQDPNLPKFKWVKAHGGSPVRERVLNVSPLFRELLEALGFRLRVGRPPHLQTGSPQEYIVLEGAVDLDALVSNAQLIEAVISSLPEEESCTSGSAGAAAPSPATCQSRENSSAAQDNSTSPTRQPSSGCVIRLSPGGISSC</sequence>
<evidence type="ECO:0000313" key="2">
    <source>
        <dbReference type="EMBL" id="CDJ36660.1"/>
    </source>
</evidence>
<feature type="compositionally biased region" description="Polar residues" evidence="1">
    <location>
        <begin position="143"/>
        <end position="164"/>
    </location>
</feature>
<name>U6KF42_9EIME</name>